<dbReference type="RefSeq" id="WP_052328568.1">
    <property type="nucleotide sequence ID" value="NZ_JACAQE010000007.1"/>
</dbReference>
<dbReference type="Proteomes" id="UP000517547">
    <property type="component" value="Unassembled WGS sequence"/>
</dbReference>
<feature type="region of interest" description="Disordered" evidence="1">
    <location>
        <begin position="499"/>
        <end position="532"/>
    </location>
</feature>
<proteinExistence type="predicted"/>
<name>A0A7Y8CFL6_9PSED</name>
<accession>A0A7Y8CFL6</accession>
<reference evidence="2 3" key="1">
    <citation type="submission" date="2020-04" db="EMBL/GenBank/DDBJ databases">
        <title>Molecular characterization of pseudomonads from Agaricus bisporus reveal novel blotch 2 pathogens in Western Europe.</title>
        <authorList>
            <person name="Taparia T."/>
            <person name="Krijger M."/>
            <person name="Haynes E."/>
            <person name="Elpinstone J.G."/>
            <person name="Noble R."/>
            <person name="Van Der Wolf J."/>
        </authorList>
    </citation>
    <scope>NUCLEOTIDE SEQUENCE [LARGE SCALE GENOMIC DNA]</scope>
    <source>
        <strain evidence="2 3">IPO3738</strain>
    </source>
</reference>
<evidence type="ECO:0000256" key="1">
    <source>
        <dbReference type="SAM" id="MobiDB-lite"/>
    </source>
</evidence>
<organism evidence="2 3">
    <name type="scientific">Pseudomonas gingeri</name>
    <dbReference type="NCBI Taxonomy" id="117681"/>
    <lineage>
        <taxon>Bacteria</taxon>
        <taxon>Pseudomonadati</taxon>
        <taxon>Pseudomonadota</taxon>
        <taxon>Gammaproteobacteria</taxon>
        <taxon>Pseudomonadales</taxon>
        <taxon>Pseudomonadaceae</taxon>
        <taxon>Pseudomonas</taxon>
    </lineage>
</organism>
<gene>
    <name evidence="2" type="ORF">HX845_21845</name>
</gene>
<sequence>MCNSKTHIILNRESYIRTDRANYPVPDVPLAFTDGLLPVTALNAPLEVTFALPDDAELYYSYRLLWEGEYLPDDSWTSVTQEDLDNPTRHLRRQIPQEYLVEKNDPSNPTDKKYRLAYKFLNTVNNEETPSNDYLLEIDQTAPGLPNHGPMVFPREVEGGLTSAELTALGDKLDVLVTSYSTMANGDIIQTWWGDIEGPSVPVNLNDVEREEVTLSFSRTFLEQVETQIGSNEAEVTYLITDRALNISPRSVPNYIRLLLADVPDDLPAPVVEQADDGIIDYQDAKTGVTVGIPRYDGAAPGDRIRLFWGDDNPLPELELRPGDENNDPVLQPVLQFDVINLTPEGQVNVKYEVRRQGELKGTSLVKEVEVFLTLPVPEENLRALTIQGTSGSPNLEDNVIDPDDYELDARAIFRWVTGLRAGDFINLAWGEQEVPQWYEIKQSDFDAGVDFTLPILNQILKNQGTGAAIPVGYTVTRTSNPNPTVAPVQNVVVRSRNEQPGGELGLPEPRFTRTTPGGGVVGPIENPDGTPLRVDPYDNIKIGHTVYMTFDGYDRNNNPILGAHHTDQRELDQWDIVNGYDFQIPDAKLRELCVGRAEATFRVEPKPEHNQEPATSRVAHVRVDMSRPGFGCS</sequence>
<evidence type="ECO:0000313" key="2">
    <source>
        <dbReference type="EMBL" id="NWC16316.1"/>
    </source>
</evidence>
<dbReference type="EMBL" id="JACAQE010000007">
    <property type="protein sequence ID" value="NWC16316.1"/>
    <property type="molecule type" value="Genomic_DNA"/>
</dbReference>
<protein>
    <submittedName>
        <fullName evidence="2">Uncharacterized protein</fullName>
    </submittedName>
</protein>
<comment type="caution">
    <text evidence="2">The sequence shown here is derived from an EMBL/GenBank/DDBJ whole genome shotgun (WGS) entry which is preliminary data.</text>
</comment>
<evidence type="ECO:0000313" key="3">
    <source>
        <dbReference type="Proteomes" id="UP000517547"/>
    </source>
</evidence>
<dbReference type="AlphaFoldDB" id="A0A7Y8CFL6"/>